<protein>
    <submittedName>
        <fullName evidence="2">Uncharacterized protein</fullName>
    </submittedName>
</protein>
<organism evidence="2 3">
    <name type="scientific">Candidatus Phosphoribacter hodrii</name>
    <dbReference type="NCBI Taxonomy" id="2953743"/>
    <lineage>
        <taxon>Bacteria</taxon>
        <taxon>Bacillati</taxon>
        <taxon>Actinomycetota</taxon>
        <taxon>Actinomycetes</taxon>
        <taxon>Micrococcales</taxon>
        <taxon>Dermatophilaceae</taxon>
        <taxon>Candidatus Phosphoribacter</taxon>
    </lineage>
</organism>
<evidence type="ECO:0000256" key="1">
    <source>
        <dbReference type="SAM" id="MobiDB-lite"/>
    </source>
</evidence>
<feature type="region of interest" description="Disordered" evidence="1">
    <location>
        <begin position="83"/>
        <end position="131"/>
    </location>
</feature>
<evidence type="ECO:0000313" key="2">
    <source>
        <dbReference type="EMBL" id="MBL0005066.1"/>
    </source>
</evidence>
<accession>A0A9D7TBM7</accession>
<evidence type="ECO:0000313" key="3">
    <source>
        <dbReference type="Proteomes" id="UP000886632"/>
    </source>
</evidence>
<sequence length="131" mass="13860">MITVPDPVRIELERLDGRWRQLPLDQALRAVPAVRALVQALADEVAAARGMPSAPVPDLGPAVALDQLRVMAFDAVQAGLGHRSPNDWPTCAAPSPDARSRSLEAASARKGMPPAQVSGRHTSCLGEPELS</sequence>
<proteinExistence type="predicted"/>
<dbReference type="EMBL" id="JADKGK010000024">
    <property type="protein sequence ID" value="MBL0005066.1"/>
    <property type="molecule type" value="Genomic_DNA"/>
</dbReference>
<name>A0A9D7TBM7_9MICO</name>
<dbReference type="AlphaFoldDB" id="A0A9D7TBM7"/>
<reference evidence="2" key="1">
    <citation type="submission" date="2020-10" db="EMBL/GenBank/DDBJ databases">
        <title>Connecting structure to function with the recovery of over 1000 high-quality activated sludge metagenome-assembled genomes encoding full-length rRNA genes using long-read sequencing.</title>
        <authorList>
            <person name="Singleton C.M."/>
            <person name="Petriglieri F."/>
            <person name="Kristensen J.M."/>
            <person name="Kirkegaard R.H."/>
            <person name="Michaelsen T.Y."/>
            <person name="Andersen M.H."/>
            <person name="Karst S.M."/>
            <person name="Dueholm M.S."/>
            <person name="Nielsen P.H."/>
            <person name="Albertsen M."/>
        </authorList>
    </citation>
    <scope>NUCLEOTIDE SEQUENCE</scope>
    <source>
        <strain evidence="2">Ribe_18-Q3-R11-54_MAXAC.001</strain>
    </source>
</reference>
<comment type="caution">
    <text evidence="2">The sequence shown here is derived from an EMBL/GenBank/DDBJ whole genome shotgun (WGS) entry which is preliminary data.</text>
</comment>
<dbReference type="Proteomes" id="UP000886632">
    <property type="component" value="Unassembled WGS sequence"/>
</dbReference>
<gene>
    <name evidence="2" type="ORF">IPP00_14200</name>
</gene>